<name>A0A7W5DT31_9PORP</name>
<protein>
    <submittedName>
        <fullName evidence="1">Uncharacterized protein</fullName>
    </submittedName>
</protein>
<gene>
    <name evidence="1" type="ORF">FHX64_002758</name>
</gene>
<dbReference type="AlphaFoldDB" id="A0A7W5DT31"/>
<evidence type="ECO:0000313" key="1">
    <source>
        <dbReference type="EMBL" id="MBB3188560.1"/>
    </source>
</evidence>
<reference evidence="1 2" key="1">
    <citation type="submission" date="2020-08" db="EMBL/GenBank/DDBJ databases">
        <title>Genomic Encyclopedia of Type Strains, Phase IV (KMG-IV): sequencing the most valuable type-strain genomes for metagenomic binning, comparative biology and taxonomic classification.</title>
        <authorList>
            <person name="Goeker M."/>
        </authorList>
    </citation>
    <scope>NUCLEOTIDE SEQUENCE [LARGE SCALE GENOMIC DNA]</scope>
    <source>
        <strain evidence="1 2">DSM 27471</strain>
    </source>
</reference>
<proteinExistence type="predicted"/>
<evidence type="ECO:0000313" key="2">
    <source>
        <dbReference type="Proteomes" id="UP000544222"/>
    </source>
</evidence>
<accession>A0A7W5DT31</accession>
<organism evidence="1 2">
    <name type="scientific">Microbacter margulisiae</name>
    <dbReference type="NCBI Taxonomy" id="1350067"/>
    <lineage>
        <taxon>Bacteria</taxon>
        <taxon>Pseudomonadati</taxon>
        <taxon>Bacteroidota</taxon>
        <taxon>Bacteroidia</taxon>
        <taxon>Bacteroidales</taxon>
        <taxon>Porphyromonadaceae</taxon>
        <taxon>Microbacter</taxon>
    </lineage>
</organism>
<dbReference type="Proteomes" id="UP000544222">
    <property type="component" value="Unassembled WGS sequence"/>
</dbReference>
<keyword evidence="2" id="KW-1185">Reference proteome</keyword>
<dbReference type="EMBL" id="JACHYB010000002">
    <property type="protein sequence ID" value="MBB3188560.1"/>
    <property type="molecule type" value="Genomic_DNA"/>
</dbReference>
<comment type="caution">
    <text evidence="1">The sequence shown here is derived from an EMBL/GenBank/DDBJ whole genome shotgun (WGS) entry which is preliminary data.</text>
</comment>
<sequence>MIDLLKIKQGQNLLKNISLCTAEQNRTLNKLKLNQ</sequence>